<keyword evidence="1" id="KW-0479">Metal-binding</keyword>
<comment type="caution">
    <text evidence="4">The sequence shown here is derived from an EMBL/GenBank/DDBJ whole genome shotgun (WGS) entry which is preliminary data.</text>
</comment>
<dbReference type="Proteomes" id="UP000182379">
    <property type="component" value="Unassembled WGS sequence"/>
</dbReference>
<gene>
    <name evidence="4" type="ORF">SAMN05216495_101222</name>
</gene>
<dbReference type="InterPro" id="IPR051610">
    <property type="entry name" value="GPI/OXD"/>
</dbReference>
<dbReference type="InterPro" id="IPR014710">
    <property type="entry name" value="RmlC-like_jellyroll"/>
</dbReference>
<feature type="chain" id="PRO_5032380256" evidence="2">
    <location>
        <begin position="24"/>
        <end position="167"/>
    </location>
</feature>
<accession>A0A1H2TGT7</accession>
<dbReference type="SUPFAM" id="SSF51182">
    <property type="entry name" value="RmlC-like cupins"/>
    <property type="match status" value="1"/>
</dbReference>
<organism evidence="4 5">
    <name type="scientific">Acidaminococcus fermentans</name>
    <dbReference type="NCBI Taxonomy" id="905"/>
    <lineage>
        <taxon>Bacteria</taxon>
        <taxon>Bacillati</taxon>
        <taxon>Bacillota</taxon>
        <taxon>Negativicutes</taxon>
        <taxon>Acidaminococcales</taxon>
        <taxon>Acidaminococcaceae</taxon>
        <taxon>Acidaminococcus</taxon>
    </lineage>
</organism>
<dbReference type="GO" id="GO:0046872">
    <property type="term" value="F:metal ion binding"/>
    <property type="evidence" value="ECO:0007669"/>
    <property type="project" value="UniProtKB-KW"/>
</dbReference>
<reference evidence="4 5" key="1">
    <citation type="submission" date="2016-10" db="EMBL/GenBank/DDBJ databases">
        <authorList>
            <person name="Varghese N."/>
            <person name="Submissions S."/>
        </authorList>
    </citation>
    <scope>NUCLEOTIDE SEQUENCE [LARGE SCALE GENOMIC DNA]</scope>
    <source>
        <strain evidence="4 5">WCC6</strain>
    </source>
</reference>
<proteinExistence type="predicted"/>
<evidence type="ECO:0000259" key="3">
    <source>
        <dbReference type="Pfam" id="PF07883"/>
    </source>
</evidence>
<protein>
    <submittedName>
        <fullName evidence="4">Cupin domain-containing protein</fullName>
    </submittedName>
</protein>
<feature type="domain" description="Cupin type-2" evidence="3">
    <location>
        <begin position="81"/>
        <end position="149"/>
    </location>
</feature>
<dbReference type="InterPro" id="IPR011051">
    <property type="entry name" value="RmlC_Cupin_sf"/>
</dbReference>
<keyword evidence="2" id="KW-0732">Signal</keyword>
<evidence type="ECO:0000256" key="1">
    <source>
        <dbReference type="ARBA" id="ARBA00022723"/>
    </source>
</evidence>
<dbReference type="Pfam" id="PF07883">
    <property type="entry name" value="Cupin_2"/>
    <property type="match status" value="1"/>
</dbReference>
<dbReference type="CDD" id="cd02221">
    <property type="entry name" value="cupin_TM1287-like"/>
    <property type="match status" value="1"/>
</dbReference>
<feature type="signal peptide" evidence="2">
    <location>
        <begin position="1"/>
        <end position="23"/>
    </location>
</feature>
<evidence type="ECO:0000313" key="5">
    <source>
        <dbReference type="Proteomes" id="UP000182379"/>
    </source>
</evidence>
<dbReference type="AlphaFoldDB" id="A0A1H2TGT7"/>
<sequence length="167" mass="17826">MKLKKLAVLLTLGATLLTGTAFAAGSPASPFKPDEQVYPKGELFTFDKQDVAKGKGTAYGKFAFARDKAAPDSAIKEICYLTLKKGASIGCHKHGFNEDAYIIISGEGIFTDGTGKETVVKAGDVTIARPGQSHGLRNVKKTPLVFLDVIAQNDTYLKNHPEAAPKK</sequence>
<name>A0A1H2TGT7_ACIFE</name>
<dbReference type="RefSeq" id="WP_012938816.1">
    <property type="nucleotide sequence ID" value="NZ_CAMEFB010000028.1"/>
</dbReference>
<dbReference type="PANTHER" id="PTHR35848:SF6">
    <property type="entry name" value="CUPIN TYPE-2 DOMAIN-CONTAINING PROTEIN"/>
    <property type="match status" value="1"/>
</dbReference>
<dbReference type="PANTHER" id="PTHR35848">
    <property type="entry name" value="OXALATE-BINDING PROTEIN"/>
    <property type="match status" value="1"/>
</dbReference>
<dbReference type="InterPro" id="IPR013096">
    <property type="entry name" value="Cupin_2"/>
</dbReference>
<dbReference type="Gene3D" id="2.60.120.10">
    <property type="entry name" value="Jelly Rolls"/>
    <property type="match status" value="1"/>
</dbReference>
<evidence type="ECO:0000313" key="4">
    <source>
        <dbReference type="EMBL" id="SDW42977.1"/>
    </source>
</evidence>
<evidence type="ECO:0000256" key="2">
    <source>
        <dbReference type="SAM" id="SignalP"/>
    </source>
</evidence>
<dbReference type="EMBL" id="FNOP01000001">
    <property type="protein sequence ID" value="SDW42977.1"/>
    <property type="molecule type" value="Genomic_DNA"/>
</dbReference>
<dbReference type="OMA" id="DRSIQVY"/>
<dbReference type="GeneID" id="78335167"/>